<protein>
    <submittedName>
        <fullName evidence="3">Signal transduction diguanylate cyclase</fullName>
    </submittedName>
</protein>
<dbReference type="InterPro" id="IPR050706">
    <property type="entry name" value="Cyclic-di-GMP_PDE-like"/>
</dbReference>
<name>A0A0R2HBL5_9FIRM</name>
<dbReference type="PANTHER" id="PTHR33121:SF70">
    <property type="entry name" value="SIGNALING PROTEIN YKOW"/>
    <property type="match status" value="1"/>
</dbReference>
<dbReference type="InterPro" id="IPR035919">
    <property type="entry name" value="EAL_sf"/>
</dbReference>
<keyword evidence="4" id="KW-1185">Reference proteome</keyword>
<dbReference type="Gene3D" id="3.30.70.270">
    <property type="match status" value="2"/>
</dbReference>
<dbReference type="InterPro" id="IPR000160">
    <property type="entry name" value="GGDEF_dom"/>
</dbReference>
<evidence type="ECO:0000259" key="1">
    <source>
        <dbReference type="PROSITE" id="PS50883"/>
    </source>
</evidence>
<dbReference type="InterPro" id="IPR029787">
    <property type="entry name" value="Nucleotide_cyclase"/>
</dbReference>
<dbReference type="InterPro" id="IPR001633">
    <property type="entry name" value="EAL_dom"/>
</dbReference>
<evidence type="ECO:0000259" key="2">
    <source>
        <dbReference type="PROSITE" id="PS50887"/>
    </source>
</evidence>
<dbReference type="NCBIfam" id="TIGR00254">
    <property type="entry name" value="GGDEF"/>
    <property type="match status" value="1"/>
</dbReference>
<dbReference type="CDD" id="cd01948">
    <property type="entry name" value="EAL"/>
    <property type="match status" value="1"/>
</dbReference>
<dbReference type="RefSeq" id="WP_051654446.1">
    <property type="nucleotide sequence ID" value="NZ_JQBL01000010.1"/>
</dbReference>
<dbReference type="SUPFAM" id="SSF141868">
    <property type="entry name" value="EAL domain-like"/>
    <property type="match status" value="1"/>
</dbReference>
<feature type="domain" description="EAL" evidence="1">
    <location>
        <begin position="209"/>
        <end position="461"/>
    </location>
</feature>
<dbReference type="EMBL" id="JQBL01000010">
    <property type="protein sequence ID" value="KRN50383.1"/>
    <property type="molecule type" value="Genomic_DNA"/>
</dbReference>
<dbReference type="GO" id="GO:0071111">
    <property type="term" value="F:cyclic-guanylate-specific phosphodiesterase activity"/>
    <property type="evidence" value="ECO:0007669"/>
    <property type="project" value="InterPro"/>
</dbReference>
<dbReference type="SMART" id="SM00052">
    <property type="entry name" value="EAL"/>
    <property type="match status" value="1"/>
</dbReference>
<dbReference type="SUPFAM" id="SSF55073">
    <property type="entry name" value="Nucleotide cyclase"/>
    <property type="match status" value="2"/>
</dbReference>
<dbReference type="PROSITE" id="PS50883">
    <property type="entry name" value="EAL"/>
    <property type="match status" value="1"/>
</dbReference>
<evidence type="ECO:0000313" key="3">
    <source>
        <dbReference type="EMBL" id="KRN50383.1"/>
    </source>
</evidence>
<proteinExistence type="predicted"/>
<dbReference type="AlphaFoldDB" id="A0A0R2HBL5"/>
<dbReference type="PANTHER" id="PTHR33121">
    <property type="entry name" value="CYCLIC DI-GMP PHOSPHODIESTERASE PDEF"/>
    <property type="match status" value="1"/>
</dbReference>
<evidence type="ECO:0000313" key="4">
    <source>
        <dbReference type="Proteomes" id="UP000051841"/>
    </source>
</evidence>
<dbReference type="PROSITE" id="PS50887">
    <property type="entry name" value="GGDEF"/>
    <property type="match status" value="1"/>
</dbReference>
<gene>
    <name evidence="3" type="ORF">IV49_GL000251</name>
</gene>
<dbReference type="Pfam" id="PF00990">
    <property type="entry name" value="GGDEF"/>
    <property type="match status" value="2"/>
</dbReference>
<dbReference type="Gene3D" id="3.20.20.450">
    <property type="entry name" value="EAL domain"/>
    <property type="match status" value="1"/>
</dbReference>
<dbReference type="PATRIC" id="fig|1410657.5.peg.256"/>
<sequence length="1013" mass="117698">MSKGKTDVQTFMSSPGREESFLNEGTLTRFYKGEDRSDTSFDLDLKSITWDYDLLTGLPCMKKFLDLVSTDFQQYENYVFLYFNLTNFKLFNAKYGMEAGDQLLIEIANILKNVFKDDCLSRFSDDHFAVFTKDHELEAKIKRAYQLIRHQPFANGIDVKIGVYEVKERNVNPQTACDMAKIACDSMRTKNDRYFEYYKPELLRRMELADYIITHIDEAVANDYIKVYYQPVIRTLNRTLCGMEALARWIDPVKGFMSPGDFIPVLEENHLIHKLDRHIAKLICQNYSKRVANGDPIMPVSFNLSRLDFLSCDMFEVLEKYVKEYKVPRDMIHIEITESVFVEDGLIIGDVIRRFHNAGYQVWMDDFGSGFSSLNVLKDYNFDELKIDMVFLSHFNNRSKEIVKSTVGMAKNIGIQSLAEGVETEEQLVFLREIGCEKAQGYLFSKPSPYMDALNACISKGIQVETRTRKEFFDALNKVDFMTDSAFAIIEDDGEKVEILFANKDFVCALKENDIFTKEQASAIVNSPHLPVAKLYRRFIKTVIRTRQPEVVSFPLKKAILQLEVTCLSQCQGHYLYHVRMSDRCIEKSIKVQRSMNMMLRNIYYLYDEIMIYNLSGSNDHLDLTPTLGKYVNLEKGLEREIELYCLEKIFPEDQQRFREFADKELLSDYVKTSVNGASVGYFRTRDENGNYPWKMHTIIPIPQECSYMHCVNKTAFKDVDFGKAILKDYYFSMPRMKELDRHVKEDIIIKSELWDNMITYSNTPYFWKNENREYEGVSDTFLDYYKLKGKEDIIGKKDEDLHWYINEGQIINEEEDILKNGVIRQVSVCQSHKEGLLKDTIIVKKPYYKDGFVAGLIGYIVNFKEGENVVSNDPITGLLNYDGIVKAAISYEEDYHIYGIEFASIIIEIMEYDRIIKAYGREVGTSLLRKAAGIIYDTVDGRGTVGRLEGFTFKVMIKFNKREEVEKLSDKIKKALYEIHEVDGFSCAIFPHIKIHYASDIDGVENLFYQML</sequence>
<comment type="caution">
    <text evidence="3">The sequence shown here is derived from an EMBL/GenBank/DDBJ whole genome shotgun (WGS) entry which is preliminary data.</text>
</comment>
<dbReference type="Pfam" id="PF00563">
    <property type="entry name" value="EAL"/>
    <property type="match status" value="1"/>
</dbReference>
<dbReference type="InterPro" id="IPR043128">
    <property type="entry name" value="Rev_trsase/Diguanyl_cyclase"/>
</dbReference>
<organism evidence="3 4">
    <name type="scientific">Kandleria vitulina DSM 20405</name>
    <dbReference type="NCBI Taxonomy" id="1410657"/>
    <lineage>
        <taxon>Bacteria</taxon>
        <taxon>Bacillati</taxon>
        <taxon>Bacillota</taxon>
        <taxon>Erysipelotrichia</taxon>
        <taxon>Erysipelotrichales</taxon>
        <taxon>Coprobacillaceae</taxon>
        <taxon>Kandleria</taxon>
    </lineage>
</organism>
<feature type="domain" description="GGDEF" evidence="2">
    <location>
        <begin position="76"/>
        <end position="200"/>
    </location>
</feature>
<accession>A0A0R2HBL5</accession>
<dbReference type="Proteomes" id="UP000051841">
    <property type="component" value="Unassembled WGS sequence"/>
</dbReference>
<dbReference type="SMART" id="SM00267">
    <property type="entry name" value="GGDEF"/>
    <property type="match status" value="1"/>
</dbReference>
<reference evidence="3 4" key="1">
    <citation type="journal article" date="2015" name="Genome Announc.">
        <title>Expanding the biotechnology potential of lactobacilli through comparative genomics of 213 strains and associated genera.</title>
        <authorList>
            <person name="Sun Z."/>
            <person name="Harris H.M."/>
            <person name="McCann A."/>
            <person name="Guo C."/>
            <person name="Argimon S."/>
            <person name="Zhang W."/>
            <person name="Yang X."/>
            <person name="Jeffery I.B."/>
            <person name="Cooney J.C."/>
            <person name="Kagawa T.F."/>
            <person name="Liu W."/>
            <person name="Song Y."/>
            <person name="Salvetti E."/>
            <person name="Wrobel A."/>
            <person name="Rasinkangas P."/>
            <person name="Parkhill J."/>
            <person name="Rea M.C."/>
            <person name="O'Sullivan O."/>
            <person name="Ritari J."/>
            <person name="Douillard F.P."/>
            <person name="Paul Ross R."/>
            <person name="Yang R."/>
            <person name="Briner A.E."/>
            <person name="Felis G.E."/>
            <person name="de Vos W.M."/>
            <person name="Barrangou R."/>
            <person name="Klaenhammer T.R."/>
            <person name="Caufield P.W."/>
            <person name="Cui Y."/>
            <person name="Zhang H."/>
            <person name="O'Toole P.W."/>
        </authorList>
    </citation>
    <scope>NUCLEOTIDE SEQUENCE [LARGE SCALE GENOMIC DNA]</scope>
    <source>
        <strain evidence="3 4">DSM 20405</strain>
    </source>
</reference>